<dbReference type="AlphaFoldDB" id="A0A9I9E946"/>
<reference evidence="1" key="1">
    <citation type="submission" date="2023-03" db="UniProtKB">
        <authorList>
            <consortium name="EnsemblPlants"/>
        </authorList>
    </citation>
    <scope>IDENTIFICATION</scope>
</reference>
<accession>A0A9I9E946</accession>
<sequence length="144" mass="16258">MVIDNLISYTRLANLQIDFVLQFRDLETRERLTSSVFPNVDRTPSLPPFASAGSDALLKNDSCNQKQKIRSCPATLNWNYKEVHEPYLHRAPSASFQRADLISRLEVSVPYLVITTHPSTAQEAISKKSSETLIFRGKVEVPIP</sequence>
<organism evidence="1">
    <name type="scientific">Cucumis melo</name>
    <name type="common">Muskmelon</name>
    <dbReference type="NCBI Taxonomy" id="3656"/>
    <lineage>
        <taxon>Eukaryota</taxon>
        <taxon>Viridiplantae</taxon>
        <taxon>Streptophyta</taxon>
        <taxon>Embryophyta</taxon>
        <taxon>Tracheophyta</taxon>
        <taxon>Spermatophyta</taxon>
        <taxon>Magnoliopsida</taxon>
        <taxon>eudicotyledons</taxon>
        <taxon>Gunneridae</taxon>
        <taxon>Pentapetalae</taxon>
        <taxon>rosids</taxon>
        <taxon>fabids</taxon>
        <taxon>Cucurbitales</taxon>
        <taxon>Cucurbitaceae</taxon>
        <taxon>Benincaseae</taxon>
        <taxon>Cucumis</taxon>
    </lineage>
</organism>
<proteinExistence type="predicted"/>
<protein>
    <submittedName>
        <fullName evidence="1">Uncharacterized protein</fullName>
    </submittedName>
</protein>
<dbReference type="Gramene" id="MELO3C030485.2.1">
    <property type="protein sequence ID" value="MELO3C030485.2.1"/>
    <property type="gene ID" value="MELO3C030485.2"/>
</dbReference>
<evidence type="ECO:0000313" key="1">
    <source>
        <dbReference type="EnsemblPlants" id="MELO3C030485.2.1"/>
    </source>
</evidence>
<dbReference type="EnsemblPlants" id="MELO3C030485.2.1">
    <property type="protein sequence ID" value="MELO3C030485.2.1"/>
    <property type="gene ID" value="MELO3C030485.2"/>
</dbReference>
<name>A0A9I9E946_CUCME</name>